<evidence type="ECO:0000313" key="6">
    <source>
        <dbReference type="Proteomes" id="UP000198571"/>
    </source>
</evidence>
<dbReference type="InterPro" id="IPR001761">
    <property type="entry name" value="Peripla_BP/Lac1_sug-bd_dom"/>
</dbReference>
<dbReference type="SUPFAM" id="SSF47413">
    <property type="entry name" value="lambda repressor-like DNA-binding domains"/>
    <property type="match status" value="1"/>
</dbReference>
<dbReference type="Proteomes" id="UP000198571">
    <property type="component" value="Unassembled WGS sequence"/>
</dbReference>
<dbReference type="GO" id="GO:0003700">
    <property type="term" value="F:DNA-binding transcription factor activity"/>
    <property type="evidence" value="ECO:0007669"/>
    <property type="project" value="TreeGrafter"/>
</dbReference>
<protein>
    <submittedName>
        <fullName evidence="5">LacI family transcriptional regulator</fullName>
    </submittedName>
</protein>
<dbReference type="EMBL" id="FOGT01000007">
    <property type="protein sequence ID" value="SES07823.1"/>
    <property type="molecule type" value="Genomic_DNA"/>
</dbReference>
<name>A0A1H9UFL0_9BACI</name>
<proteinExistence type="predicted"/>
<organism evidence="5 6">
    <name type="scientific">Salipaludibacillus aurantiacus</name>
    <dbReference type="NCBI Taxonomy" id="1601833"/>
    <lineage>
        <taxon>Bacteria</taxon>
        <taxon>Bacillati</taxon>
        <taxon>Bacillota</taxon>
        <taxon>Bacilli</taxon>
        <taxon>Bacillales</taxon>
        <taxon>Bacillaceae</taxon>
    </lineage>
</organism>
<dbReference type="CDD" id="cd19975">
    <property type="entry name" value="PBP1_CcpA-like"/>
    <property type="match status" value="1"/>
</dbReference>
<evidence type="ECO:0000256" key="3">
    <source>
        <dbReference type="ARBA" id="ARBA00023163"/>
    </source>
</evidence>
<gene>
    <name evidence="5" type="ORF">SAMN05518684_107164</name>
</gene>
<keyword evidence="2" id="KW-0238">DNA-binding</keyword>
<reference evidence="6" key="1">
    <citation type="submission" date="2016-10" db="EMBL/GenBank/DDBJ databases">
        <authorList>
            <person name="Varghese N."/>
            <person name="Submissions S."/>
        </authorList>
    </citation>
    <scope>NUCLEOTIDE SEQUENCE [LARGE SCALE GENOMIC DNA]</scope>
    <source>
        <strain evidence="6">S9</strain>
    </source>
</reference>
<dbReference type="Pfam" id="PF00356">
    <property type="entry name" value="LacI"/>
    <property type="match status" value="1"/>
</dbReference>
<dbReference type="Pfam" id="PF00532">
    <property type="entry name" value="Peripla_BP_1"/>
    <property type="match status" value="1"/>
</dbReference>
<dbReference type="STRING" id="1601833.SAMN05518684_107164"/>
<dbReference type="InterPro" id="IPR000843">
    <property type="entry name" value="HTH_LacI"/>
</dbReference>
<keyword evidence="1" id="KW-0805">Transcription regulation</keyword>
<sequence length="334" mass="36652">MATIKDVAKKANVSIATVSRILNHKEGYTEETRKKVLQTIEELGYHPNGVARGLISKRTNTIGVLVPSISSMIVSEMVSGIENVAHQTGTSVIVCHTESNGKKTMQYLHLLKEKQVDGIIFTSEILKNEYYEFLNKFNIPVVLLSSESINLPVPHVKVDDRLAAYHATEYLIKQGHSKIGMVSGNRQDMIAGLPRIEGFKMAMEMNQVPLSESLIVSGRGFSFKDGSEAFEKLISAHPELTAVFAASDEMALGIISKAHKMNIDIPGRLSVIGYDNLAISEMSIPPLTTVAQPMLKMGESAGEMIMNMINTGTVPENCIVSHKIVERESVKKIN</sequence>
<dbReference type="Gene3D" id="1.10.260.40">
    <property type="entry name" value="lambda repressor-like DNA-binding domains"/>
    <property type="match status" value="1"/>
</dbReference>
<dbReference type="AlphaFoldDB" id="A0A1H9UFL0"/>
<keyword evidence="6" id="KW-1185">Reference proteome</keyword>
<dbReference type="CDD" id="cd01392">
    <property type="entry name" value="HTH_LacI"/>
    <property type="match status" value="1"/>
</dbReference>
<evidence type="ECO:0000259" key="4">
    <source>
        <dbReference type="PROSITE" id="PS50932"/>
    </source>
</evidence>
<dbReference type="PANTHER" id="PTHR30146:SF149">
    <property type="entry name" value="HTH-TYPE TRANSCRIPTIONAL REGULATOR EBGR"/>
    <property type="match status" value="1"/>
</dbReference>
<dbReference type="PANTHER" id="PTHR30146">
    <property type="entry name" value="LACI-RELATED TRANSCRIPTIONAL REPRESSOR"/>
    <property type="match status" value="1"/>
</dbReference>
<dbReference type="PROSITE" id="PS50932">
    <property type="entry name" value="HTH_LACI_2"/>
    <property type="match status" value="1"/>
</dbReference>
<evidence type="ECO:0000313" key="5">
    <source>
        <dbReference type="EMBL" id="SES07823.1"/>
    </source>
</evidence>
<dbReference type="SUPFAM" id="SSF53822">
    <property type="entry name" value="Periplasmic binding protein-like I"/>
    <property type="match status" value="1"/>
</dbReference>
<dbReference type="PRINTS" id="PR00036">
    <property type="entry name" value="HTHLACI"/>
</dbReference>
<dbReference type="InterPro" id="IPR028082">
    <property type="entry name" value="Peripla_BP_I"/>
</dbReference>
<feature type="domain" description="HTH lacI-type" evidence="4">
    <location>
        <begin position="2"/>
        <end position="56"/>
    </location>
</feature>
<dbReference type="PROSITE" id="PS00356">
    <property type="entry name" value="HTH_LACI_1"/>
    <property type="match status" value="1"/>
</dbReference>
<keyword evidence="3" id="KW-0804">Transcription</keyword>
<evidence type="ECO:0000256" key="1">
    <source>
        <dbReference type="ARBA" id="ARBA00023015"/>
    </source>
</evidence>
<dbReference type="Gene3D" id="3.40.50.2300">
    <property type="match status" value="2"/>
</dbReference>
<dbReference type="GO" id="GO:0000976">
    <property type="term" value="F:transcription cis-regulatory region binding"/>
    <property type="evidence" value="ECO:0007669"/>
    <property type="project" value="TreeGrafter"/>
</dbReference>
<dbReference type="RefSeq" id="WP_093051552.1">
    <property type="nucleotide sequence ID" value="NZ_FOGT01000007.1"/>
</dbReference>
<evidence type="ECO:0000256" key="2">
    <source>
        <dbReference type="ARBA" id="ARBA00023125"/>
    </source>
</evidence>
<dbReference type="InterPro" id="IPR010982">
    <property type="entry name" value="Lambda_DNA-bd_dom_sf"/>
</dbReference>
<accession>A0A1H9UFL0</accession>
<dbReference type="OrthoDB" id="9784962at2"/>
<dbReference type="SMART" id="SM00354">
    <property type="entry name" value="HTH_LACI"/>
    <property type="match status" value="1"/>
</dbReference>